<dbReference type="PANTHER" id="PTHR30456:SF0">
    <property type="entry name" value="PYRIDOXINE 5'-PHOSPHATE SYNTHASE"/>
    <property type="match status" value="1"/>
</dbReference>
<dbReference type="GO" id="GO:0008615">
    <property type="term" value="P:pyridoxine biosynthetic process"/>
    <property type="evidence" value="ECO:0007669"/>
    <property type="project" value="UniProtKB-UniRule"/>
</dbReference>
<evidence type="ECO:0000256" key="1">
    <source>
        <dbReference type="ARBA" id="ARBA00022490"/>
    </source>
</evidence>
<dbReference type="EC" id="2.6.99.2" evidence="4 5"/>
<dbReference type="AlphaFoldDB" id="A0A520S1A9"/>
<comment type="catalytic activity">
    <reaction evidence="4">
        <text>3-amino-2-oxopropyl phosphate + 1-deoxy-D-xylulose 5-phosphate = pyridoxine 5'-phosphate + phosphate + 2 H2O + H(+)</text>
        <dbReference type="Rhea" id="RHEA:15265"/>
        <dbReference type="ChEBI" id="CHEBI:15377"/>
        <dbReference type="ChEBI" id="CHEBI:15378"/>
        <dbReference type="ChEBI" id="CHEBI:43474"/>
        <dbReference type="ChEBI" id="CHEBI:57279"/>
        <dbReference type="ChEBI" id="CHEBI:57792"/>
        <dbReference type="ChEBI" id="CHEBI:58589"/>
        <dbReference type="EC" id="2.6.99.2"/>
    </reaction>
</comment>
<evidence type="ECO:0000256" key="5">
    <source>
        <dbReference type="NCBIfam" id="TIGR00559"/>
    </source>
</evidence>
<feature type="active site" description="Proton donor" evidence="4">
    <location>
        <position position="206"/>
    </location>
</feature>
<reference evidence="6 7" key="1">
    <citation type="submission" date="2019-02" db="EMBL/GenBank/DDBJ databases">
        <title>Prokaryotic population dynamics and viral predation in marine succession experiment using metagenomics: the confinement effect.</title>
        <authorList>
            <person name="Haro-Moreno J.M."/>
            <person name="Rodriguez-Valera F."/>
            <person name="Lopez-Perez M."/>
        </authorList>
    </citation>
    <scope>NUCLEOTIDE SEQUENCE [LARGE SCALE GENOMIC DNA]</scope>
    <source>
        <strain evidence="6">MED-G157</strain>
    </source>
</reference>
<feature type="binding site" evidence="4">
    <location>
        <position position="115"/>
    </location>
    <ligand>
        <name>1-deoxy-D-xylulose 5-phosphate</name>
        <dbReference type="ChEBI" id="CHEBI:57792"/>
    </ligand>
</feature>
<feature type="binding site" evidence="4">
    <location>
        <begin position="229"/>
        <end position="230"/>
    </location>
    <ligand>
        <name>3-amino-2-oxopropyl phosphate</name>
        <dbReference type="ChEBI" id="CHEBI:57279"/>
    </ligand>
</feature>
<comment type="subcellular location">
    <subcellularLocation>
        <location evidence="4">Cytoplasm</location>
    </subcellularLocation>
</comment>
<sequence length="258" mass="28932">MRTSLSFNLNKIALIRNSRNTQIPSVIEAAQTAISAGANGITVHPRPDMRHIRPEDVYELSELLGREQYQHIELNIEGNPYAGPHRNGFPGFIELVGQAAPEQCTLVPDTTTQLTSDHGWDLATNHDRLFPIVHRLQERNIRVSLFIDPKEEQVEMASKLGTDRVEFFTGPYASYYATAERIKILNTFSRAAEFANFLTIGVNAGHDLNLENLAEFCKAVTPIHEVSIGHAIIVDALWLGLEETIKRYLRILDHLAPA</sequence>
<dbReference type="SUPFAM" id="SSF63892">
    <property type="entry name" value="Pyridoxine 5'-phosphate synthase"/>
    <property type="match status" value="1"/>
</dbReference>
<dbReference type="InterPro" id="IPR013785">
    <property type="entry name" value="Aldolase_TIM"/>
</dbReference>
<dbReference type="InterPro" id="IPR004569">
    <property type="entry name" value="PyrdxlP_synth_PdxJ"/>
</dbReference>
<evidence type="ECO:0000256" key="2">
    <source>
        <dbReference type="ARBA" id="ARBA00022679"/>
    </source>
</evidence>
<evidence type="ECO:0000313" key="6">
    <source>
        <dbReference type="EMBL" id="RZO76231.1"/>
    </source>
</evidence>
<comment type="subunit">
    <text evidence="4">Homooctamer; tetramer of dimers.</text>
</comment>
<evidence type="ECO:0000313" key="7">
    <source>
        <dbReference type="Proteomes" id="UP000316199"/>
    </source>
</evidence>
<dbReference type="Proteomes" id="UP000316199">
    <property type="component" value="Unassembled WGS sequence"/>
</dbReference>
<comment type="pathway">
    <text evidence="4">Cofactor biosynthesis; pyridoxine 5'-phosphate biosynthesis; pyridoxine 5'-phosphate from D-erythrose 4-phosphate: step 5/5.</text>
</comment>
<feature type="binding site" evidence="4">
    <location>
        <position position="19"/>
    </location>
    <ligand>
        <name>3-amino-2-oxopropyl phosphate</name>
        <dbReference type="ChEBI" id="CHEBI:57279"/>
    </ligand>
</feature>
<gene>
    <name evidence="4" type="primary">pdxJ</name>
    <name evidence="6" type="ORF">EVA68_04860</name>
</gene>
<comment type="similarity">
    <text evidence="4">Belongs to the PNP synthase family.</text>
</comment>
<keyword evidence="2 4" id="KW-0808">Transferase</keyword>
<evidence type="ECO:0000256" key="3">
    <source>
        <dbReference type="ARBA" id="ARBA00023096"/>
    </source>
</evidence>
<dbReference type="EMBL" id="SHAG01000015">
    <property type="protein sequence ID" value="RZO76231.1"/>
    <property type="molecule type" value="Genomic_DNA"/>
</dbReference>
<keyword evidence="1 4" id="KW-0963">Cytoplasm</keyword>
<accession>A0A520S1A9</accession>
<dbReference type="NCBIfam" id="NF003626">
    <property type="entry name" value="PRK05265.1-4"/>
    <property type="match status" value="1"/>
</dbReference>
<keyword evidence="3 4" id="KW-0664">Pyridoxine biosynthesis</keyword>
<proteinExistence type="inferred from homology"/>
<comment type="caution">
    <text evidence="4">Lacks conserved residue(s) required for the propagation of feature annotation.</text>
</comment>
<dbReference type="NCBIfam" id="TIGR00559">
    <property type="entry name" value="pdxJ"/>
    <property type="match status" value="1"/>
</dbReference>
<comment type="caution">
    <text evidence="6">The sequence shown here is derived from an EMBL/GenBank/DDBJ whole genome shotgun (WGS) entry which is preliminary data.</text>
</comment>
<dbReference type="Gene3D" id="3.20.20.70">
    <property type="entry name" value="Aldolase class I"/>
    <property type="match status" value="1"/>
</dbReference>
<feature type="site" description="Transition state stabilizer" evidence="4">
    <location>
        <position position="166"/>
    </location>
</feature>
<dbReference type="GO" id="GO:0033856">
    <property type="term" value="F:pyridoxine 5'-phosphate synthase activity"/>
    <property type="evidence" value="ECO:0007669"/>
    <property type="project" value="UniProtKB-UniRule"/>
</dbReference>
<feature type="active site" description="Proton acceptor" evidence="4">
    <location>
        <position position="44"/>
    </location>
</feature>
<comment type="function">
    <text evidence="4">Catalyzes the complicated ring closure reaction between the two acyclic compounds 1-deoxy-D-xylulose-5-phosphate (DXP) and 3-amino-2-oxopropyl phosphate (1-amino-acetone-3-phosphate or AAP) to form pyridoxine 5'-phosphate (PNP) and inorganic phosphate.</text>
</comment>
<evidence type="ECO:0000256" key="4">
    <source>
        <dbReference type="HAMAP-Rule" id="MF_00279"/>
    </source>
</evidence>
<dbReference type="InterPro" id="IPR036130">
    <property type="entry name" value="Pyridoxine-5'_phos_synth"/>
</dbReference>
<feature type="binding site" evidence="4">
    <location>
        <position position="51"/>
    </location>
    <ligand>
        <name>1-deoxy-D-xylulose 5-phosphate</name>
        <dbReference type="ChEBI" id="CHEBI:57792"/>
    </ligand>
</feature>
<dbReference type="Pfam" id="PF03740">
    <property type="entry name" value="PdxJ"/>
    <property type="match status" value="1"/>
</dbReference>
<dbReference type="HAMAP" id="MF_00279">
    <property type="entry name" value="PdxJ"/>
    <property type="match status" value="1"/>
</dbReference>
<name>A0A520S1A9_9GAMM</name>
<dbReference type="PANTHER" id="PTHR30456">
    <property type="entry name" value="PYRIDOXINE 5'-PHOSPHATE SYNTHASE"/>
    <property type="match status" value="1"/>
</dbReference>
<protein>
    <recommendedName>
        <fullName evidence="4 5">Pyridoxine 5'-phosphate synthase</fullName>
        <shortName evidence="4">PNP synthase</shortName>
        <ecNumber evidence="4 5">2.6.99.2</ecNumber>
    </recommendedName>
</protein>
<feature type="binding site" evidence="4">
    <location>
        <position position="46"/>
    </location>
    <ligand>
        <name>1-deoxy-D-xylulose 5-phosphate</name>
        <dbReference type="ChEBI" id="CHEBI:57792"/>
    </ligand>
</feature>
<dbReference type="CDD" id="cd00003">
    <property type="entry name" value="PNPsynthase"/>
    <property type="match status" value="1"/>
</dbReference>
<feature type="binding site" evidence="4">
    <location>
        <position position="8"/>
    </location>
    <ligand>
        <name>3-amino-2-oxopropyl phosphate</name>
        <dbReference type="ChEBI" id="CHEBI:57279"/>
    </ligand>
</feature>
<organism evidence="6 7">
    <name type="scientific">OM182 bacterium</name>
    <dbReference type="NCBI Taxonomy" id="2510334"/>
    <lineage>
        <taxon>Bacteria</taxon>
        <taxon>Pseudomonadati</taxon>
        <taxon>Pseudomonadota</taxon>
        <taxon>Gammaproteobacteria</taxon>
        <taxon>OMG group</taxon>
        <taxon>OM182 clade</taxon>
    </lineage>
</organism>
<feature type="active site" description="Proton acceptor" evidence="4">
    <location>
        <position position="77"/>
    </location>
</feature>
<feature type="binding site" evidence="4">
    <location>
        <position position="207"/>
    </location>
    <ligand>
        <name>3-amino-2-oxopropyl phosphate</name>
        <dbReference type="ChEBI" id="CHEBI:57279"/>
    </ligand>
</feature>
<dbReference type="GO" id="GO:0005829">
    <property type="term" value="C:cytosol"/>
    <property type="evidence" value="ECO:0007669"/>
    <property type="project" value="TreeGrafter"/>
</dbReference>
<dbReference type="UniPathway" id="UPA00244">
    <property type="reaction ID" value="UER00313"/>
</dbReference>